<comment type="caution">
    <text evidence="1">The sequence shown here is derived from an EMBL/GenBank/DDBJ whole genome shotgun (WGS) entry which is preliminary data.</text>
</comment>
<proteinExistence type="predicted"/>
<sequence length="167" mass="18607">MTTGAAVVMSDAELDWLIDNDMHPADMVSIRNPHQMGTLDTYLVAMKNHPVMQAERAKQDLLTSATRASVYETNAVWDEPKGASSPRGWYWPKKSTCHGKTPCAGHYLDYGSGYRHDDRQTVEPGTIHCVVVAKDTGGAVAWRYVETVEEARTWIETEAAKFGHPRT</sequence>
<dbReference type="EMBL" id="LPHD01000049">
    <property type="protein sequence ID" value="KWA84314.1"/>
    <property type="molecule type" value="Genomic_DNA"/>
</dbReference>
<reference evidence="1 2" key="1">
    <citation type="submission" date="2015-11" db="EMBL/GenBank/DDBJ databases">
        <title>Expanding the genomic diversity of Burkholderia species for the development of highly accurate diagnostics.</title>
        <authorList>
            <person name="Sahl J."/>
            <person name="Keim P."/>
            <person name="Wagner D."/>
        </authorList>
    </citation>
    <scope>NUCLEOTIDE SEQUENCE [LARGE SCALE GENOMIC DNA]</scope>
    <source>
        <strain evidence="1 2">MSMB2087WGS</strain>
    </source>
</reference>
<accession>A0A119HFQ9</accession>
<evidence type="ECO:0000313" key="2">
    <source>
        <dbReference type="Proteomes" id="UP000060630"/>
    </source>
</evidence>
<dbReference type="AlphaFoldDB" id="A0A119HFQ9"/>
<organism evidence="1 2">
    <name type="scientific">Burkholderia ubonensis</name>
    <dbReference type="NCBI Taxonomy" id="101571"/>
    <lineage>
        <taxon>Bacteria</taxon>
        <taxon>Pseudomonadati</taxon>
        <taxon>Pseudomonadota</taxon>
        <taxon>Betaproteobacteria</taxon>
        <taxon>Burkholderiales</taxon>
        <taxon>Burkholderiaceae</taxon>
        <taxon>Burkholderia</taxon>
        <taxon>Burkholderia cepacia complex</taxon>
    </lineage>
</organism>
<name>A0A119HFQ9_9BURK</name>
<protein>
    <submittedName>
        <fullName evidence="1">Uncharacterized protein</fullName>
    </submittedName>
</protein>
<gene>
    <name evidence="1" type="ORF">WL29_23445</name>
</gene>
<dbReference type="Proteomes" id="UP000060630">
    <property type="component" value="Unassembled WGS sequence"/>
</dbReference>
<evidence type="ECO:0000313" key="1">
    <source>
        <dbReference type="EMBL" id="KWA84314.1"/>
    </source>
</evidence>